<dbReference type="GO" id="GO:0016560">
    <property type="term" value="P:protein import into peroxisome matrix, docking"/>
    <property type="evidence" value="ECO:0007669"/>
    <property type="project" value="TreeGrafter"/>
</dbReference>
<feature type="repeat" description="TPR" evidence="15">
    <location>
        <begin position="457"/>
        <end position="490"/>
    </location>
</feature>
<feature type="region of interest" description="Disordered" evidence="16">
    <location>
        <begin position="19"/>
        <end position="48"/>
    </location>
</feature>
<dbReference type="PANTHER" id="PTHR10130:SF0">
    <property type="entry name" value="GH08708P"/>
    <property type="match status" value="1"/>
</dbReference>
<feature type="repeat" description="TPR" evidence="15">
    <location>
        <begin position="347"/>
        <end position="380"/>
    </location>
</feature>
<keyword evidence="7" id="KW-1017">Isopeptide bond</keyword>
<feature type="compositionally biased region" description="Polar residues" evidence="16">
    <location>
        <begin position="177"/>
        <end position="187"/>
    </location>
</feature>
<dbReference type="FunFam" id="1.25.40.10:FF:000218">
    <property type="entry name" value="Peroxisomal targeting signal receptor"/>
    <property type="match status" value="1"/>
</dbReference>
<keyword evidence="13" id="KW-0576">Peroxisome</keyword>
<comment type="similarity">
    <text evidence="3">Belongs to the peroxisomal targeting signal receptor family.</text>
</comment>
<dbReference type="GO" id="GO:0005829">
    <property type="term" value="C:cytosol"/>
    <property type="evidence" value="ECO:0007669"/>
    <property type="project" value="TreeGrafter"/>
</dbReference>
<dbReference type="Gene3D" id="1.25.40.10">
    <property type="entry name" value="Tetratricopeptide repeat domain"/>
    <property type="match status" value="1"/>
</dbReference>
<dbReference type="OrthoDB" id="10006023at2759"/>
<evidence type="ECO:0000256" key="6">
    <source>
        <dbReference type="ARBA" id="ARBA00022490"/>
    </source>
</evidence>
<protein>
    <recommendedName>
        <fullName evidence="4">Peroxisomal targeting signal receptor</fullName>
    </recommendedName>
    <alternativeName>
        <fullName evidence="14">Peroxin-5</fullName>
    </alternativeName>
</protein>
<dbReference type="RefSeq" id="XP_033765474.1">
    <property type="nucleotide sequence ID" value="XM_033909583.1"/>
</dbReference>
<proteinExistence type="inferred from homology"/>
<evidence type="ECO:0000256" key="12">
    <source>
        <dbReference type="ARBA" id="ARBA00022966"/>
    </source>
</evidence>
<feature type="compositionally biased region" description="Low complexity" evidence="16">
    <location>
        <begin position="101"/>
        <end position="114"/>
    </location>
</feature>
<feature type="region of interest" description="Disordered" evidence="16">
    <location>
        <begin position="76"/>
        <end position="153"/>
    </location>
</feature>
<dbReference type="Pfam" id="PF13432">
    <property type="entry name" value="TPR_16"/>
    <property type="match status" value="1"/>
</dbReference>
<dbReference type="VEuPathDB" id="FungiDB:SPAR_D04410"/>
<evidence type="ECO:0000256" key="7">
    <source>
        <dbReference type="ARBA" id="ARBA00022499"/>
    </source>
</evidence>
<organism evidence="17">
    <name type="scientific">Saccharomyces paradoxus</name>
    <name type="common">Yeast</name>
    <name type="synonym">Saccharomyces douglasii</name>
    <dbReference type="NCBI Taxonomy" id="27291"/>
    <lineage>
        <taxon>Eukaryota</taxon>
        <taxon>Fungi</taxon>
        <taxon>Dikarya</taxon>
        <taxon>Ascomycota</taxon>
        <taxon>Saccharomycotina</taxon>
        <taxon>Saccharomycetes</taxon>
        <taxon>Saccharomycetales</taxon>
        <taxon>Saccharomycetaceae</taxon>
        <taxon>Saccharomyces</taxon>
    </lineage>
</organism>
<dbReference type="InterPro" id="IPR011990">
    <property type="entry name" value="TPR-like_helical_dom_sf"/>
</dbReference>
<evidence type="ECO:0000256" key="9">
    <source>
        <dbReference type="ARBA" id="ARBA00022803"/>
    </source>
</evidence>
<gene>
    <name evidence="17" type="primary">PEX5</name>
    <name evidence="17" type="ORF">SPAR_D04410</name>
</gene>
<evidence type="ECO:0000256" key="15">
    <source>
        <dbReference type="PROSITE-ProRule" id="PRU00339"/>
    </source>
</evidence>
<dbReference type="Pfam" id="PF00515">
    <property type="entry name" value="TPR_1"/>
    <property type="match status" value="1"/>
</dbReference>
<dbReference type="SMART" id="SM00028">
    <property type="entry name" value="TPR"/>
    <property type="match status" value="4"/>
</dbReference>
<evidence type="ECO:0000313" key="17">
    <source>
        <dbReference type="RefSeq" id="XP_033765474.1"/>
    </source>
</evidence>
<dbReference type="GeneID" id="54629688"/>
<keyword evidence="6" id="KW-0963">Cytoplasm</keyword>
<dbReference type="KEGG" id="spao:SPAR_D04410"/>
<evidence type="ECO:0000256" key="1">
    <source>
        <dbReference type="ARBA" id="ARBA00004275"/>
    </source>
</evidence>
<sequence>MDVGSCSVGNNPLAQLHKHTQQNKSLQFSQQNNGPLNESALQNNNKPNVSEAFKSNMNTISQESMVNMHRFINGEPLADDKRRMEIGRSSGRPPFFSDVRSLQSLSSSNQTNGTNDISHWSREFQGSNSIQNRNTDAGNSEKAWQRPSQTASSRFQYPNTMMNNYAYASMNSLSGSRLQSPGFMNQQQHERSKEDVSQHGEQPWADQFEKLEKEVSENLGINDEIEEEENVTEVEQNKPEIVEKEEEVYGDQYQTDFQDVWDSIHKDAEDVLPSELVNDDLNLGEDYLKYLGGRVNGNIEYAFQSNNEYLNNPNAYKIGCLLMENGAKLSEAALAFEAAVKEKPDHVDAWLRLGLVQTQNEKELNGISALEECLKLDPKSLEAMKTLAISYINEGYDMSAFTMLDKWAETKYPETWSIIKQQDDNAQKEKGFTHIDMNARITKQYLQLANSLSTVDPEVQLCLGLLFYTKDDFDKTIDCFESALKVNPNDELMWNRLGASLANSNRSEEAIQAYHRALQLKPSFVRARYNLAVSSMNIGCFKEAAGYLLSVLSMHEVNTNKKGDVGSLLNTYNDAVIDTLKRVFIAMNRDDLLQEVKPGMDLKKFRGEFSF</sequence>
<evidence type="ECO:0000256" key="5">
    <source>
        <dbReference type="ARBA" id="ARBA00022448"/>
    </source>
</evidence>
<evidence type="ECO:0000256" key="11">
    <source>
        <dbReference type="ARBA" id="ARBA00022927"/>
    </source>
</evidence>
<accession>A0A8B8UNY2</accession>
<reference evidence="17" key="1">
    <citation type="journal article" date="2017" name="Nat. Genet.">
        <title>Contrasting evolutionary genome dynamics between domesticated and wild yeasts.</title>
        <authorList>
            <person name="Yue J.X."/>
            <person name="Li J."/>
            <person name="Aigrain L."/>
            <person name="Hallin J."/>
            <person name="Persson K."/>
            <person name="Oliver K."/>
            <person name="Bergstrom A."/>
            <person name="Coupland P."/>
            <person name="Warringer J."/>
            <person name="Lagomarsino M.C."/>
            <person name="Fischer G."/>
            <person name="Durbin R."/>
            <person name="Liti G."/>
        </authorList>
    </citation>
    <scope>NUCLEOTIDE SEQUENCE</scope>
    <source>
        <strain evidence="17">CBS432</strain>
    </source>
</reference>
<name>A0A8B8UNY2_SACPA</name>
<dbReference type="AlphaFoldDB" id="A0A8B8UNY2"/>
<keyword evidence="5" id="KW-0813">Transport</keyword>
<dbReference type="SUPFAM" id="SSF48452">
    <property type="entry name" value="TPR-like"/>
    <property type="match status" value="1"/>
</dbReference>
<evidence type="ECO:0000256" key="13">
    <source>
        <dbReference type="ARBA" id="ARBA00023140"/>
    </source>
</evidence>
<keyword evidence="10" id="KW-0832">Ubl conjugation</keyword>
<dbReference type="GO" id="GO:0005052">
    <property type="term" value="F:peroxisome matrix targeting signal-1 binding"/>
    <property type="evidence" value="ECO:0007669"/>
    <property type="project" value="TreeGrafter"/>
</dbReference>
<keyword evidence="9 15" id="KW-0802">TPR repeat</keyword>
<evidence type="ECO:0000256" key="4">
    <source>
        <dbReference type="ARBA" id="ARBA00014710"/>
    </source>
</evidence>
<feature type="repeat" description="TPR" evidence="15">
    <location>
        <begin position="491"/>
        <end position="524"/>
    </location>
</feature>
<comment type="subcellular location">
    <subcellularLocation>
        <location evidence="2">Cytoplasm</location>
    </subcellularLocation>
    <subcellularLocation>
        <location evidence="1">Peroxisome</location>
    </subcellularLocation>
</comment>
<feature type="compositionally biased region" description="Polar residues" evidence="16">
    <location>
        <begin position="124"/>
        <end position="138"/>
    </location>
</feature>
<evidence type="ECO:0000256" key="8">
    <source>
        <dbReference type="ARBA" id="ARBA00022737"/>
    </source>
</evidence>
<evidence type="ECO:0000256" key="10">
    <source>
        <dbReference type="ARBA" id="ARBA00022843"/>
    </source>
</evidence>
<dbReference type="PROSITE" id="PS50005">
    <property type="entry name" value="TPR"/>
    <property type="match status" value="3"/>
</dbReference>
<feature type="compositionally biased region" description="Polar residues" evidence="16">
    <location>
        <begin position="22"/>
        <end position="48"/>
    </location>
</feature>
<reference evidence="17" key="3">
    <citation type="submission" date="2025-07" db="EMBL/GenBank/DDBJ databases">
        <authorList>
            <consortium name="NCBI Genome Project"/>
        </authorList>
    </citation>
    <scope>NUCLEOTIDE SEQUENCE</scope>
    <source>
        <strain evidence="17">CBS432</strain>
    </source>
</reference>
<feature type="region of interest" description="Disordered" evidence="16">
    <location>
        <begin position="177"/>
        <end position="202"/>
    </location>
</feature>
<keyword evidence="8" id="KW-0677">Repeat</keyword>
<dbReference type="InterPro" id="IPR024111">
    <property type="entry name" value="PEX5/PEX5L"/>
</dbReference>
<evidence type="ECO:0000256" key="14">
    <source>
        <dbReference type="ARBA" id="ARBA00032505"/>
    </source>
</evidence>
<reference evidence="17" key="4">
    <citation type="submission" date="2025-08" db="UniProtKB">
        <authorList>
            <consortium name="RefSeq"/>
        </authorList>
    </citation>
    <scope>IDENTIFICATION</scope>
    <source>
        <strain evidence="17">CBS432</strain>
    </source>
</reference>
<dbReference type="PANTHER" id="PTHR10130">
    <property type="entry name" value="PEROXISOMAL TARGETING SIGNAL 1 RECEPTOR PEX5"/>
    <property type="match status" value="1"/>
</dbReference>
<keyword evidence="12" id="KW-0882">Thioester bond</keyword>
<dbReference type="InterPro" id="IPR019734">
    <property type="entry name" value="TPR_rpt"/>
</dbReference>
<evidence type="ECO:0000256" key="16">
    <source>
        <dbReference type="SAM" id="MobiDB-lite"/>
    </source>
</evidence>
<reference evidence="17" key="2">
    <citation type="submission" date="2020-01" db="EMBL/GenBank/DDBJ databases">
        <title>Population-level Yeast Reference Genomes.</title>
        <authorList>
            <person name="Yue J.-X."/>
        </authorList>
    </citation>
    <scope>NUCLEOTIDE SEQUENCE</scope>
    <source>
        <strain evidence="17">CBS432</strain>
    </source>
</reference>
<evidence type="ECO:0000256" key="2">
    <source>
        <dbReference type="ARBA" id="ARBA00004496"/>
    </source>
</evidence>
<evidence type="ECO:0000256" key="3">
    <source>
        <dbReference type="ARBA" id="ARBA00005348"/>
    </source>
</evidence>
<feature type="compositionally biased region" description="Basic and acidic residues" evidence="16">
    <location>
        <begin position="188"/>
        <end position="198"/>
    </location>
</feature>
<dbReference type="GO" id="GO:0005778">
    <property type="term" value="C:peroxisomal membrane"/>
    <property type="evidence" value="ECO:0007669"/>
    <property type="project" value="TreeGrafter"/>
</dbReference>
<keyword evidence="11" id="KW-0653">Protein transport</keyword>